<dbReference type="SUPFAM" id="SSF55961">
    <property type="entry name" value="Bet v1-like"/>
    <property type="match status" value="2"/>
</dbReference>
<dbReference type="AlphaFoldDB" id="A0A348AIQ6"/>
<feature type="domain" description="Coenzyme Q-binding protein COQ10 START" evidence="1">
    <location>
        <begin position="10"/>
        <end position="113"/>
    </location>
</feature>
<dbReference type="Proteomes" id="UP000276437">
    <property type="component" value="Chromosome"/>
</dbReference>
<accession>A0A348AIQ6</accession>
<dbReference type="KEGG" id="mana:MAMMFC1_01621"/>
<evidence type="ECO:0000313" key="2">
    <source>
        <dbReference type="EMBL" id="BBB90954.1"/>
    </source>
</evidence>
<name>A0A348AIQ6_9FIRM</name>
<protein>
    <submittedName>
        <fullName evidence="2">Putative polyketide cyclase</fullName>
    </submittedName>
</protein>
<reference evidence="2 3" key="1">
    <citation type="journal article" date="2018" name="Int. J. Syst. Evol. Microbiol.">
        <title>Methylomusa anaerophila gen. nov., sp. nov., an anaerobic methanol-utilizing bacterium isolated from a microbial fuel cell.</title>
        <authorList>
            <person name="Amano N."/>
            <person name="Yamamuro A."/>
            <person name="Miyahara M."/>
            <person name="Kouzuma A."/>
            <person name="Abe T."/>
            <person name="Watanabe K."/>
        </authorList>
    </citation>
    <scope>NUCLEOTIDE SEQUENCE [LARGE SCALE GENOMIC DNA]</scope>
    <source>
        <strain evidence="2 3">MMFC1</strain>
    </source>
</reference>
<dbReference type="InterPro" id="IPR023393">
    <property type="entry name" value="START-like_dom_sf"/>
</dbReference>
<feature type="domain" description="Coenzyme Q-binding protein COQ10 START" evidence="1">
    <location>
        <begin position="173"/>
        <end position="258"/>
    </location>
</feature>
<dbReference type="InterPro" id="IPR005031">
    <property type="entry name" value="COQ10_START"/>
</dbReference>
<dbReference type="Pfam" id="PF03364">
    <property type="entry name" value="Polyketide_cyc"/>
    <property type="match status" value="2"/>
</dbReference>
<keyword evidence="3" id="KW-1185">Reference proteome</keyword>
<evidence type="ECO:0000259" key="1">
    <source>
        <dbReference type="Pfam" id="PF03364"/>
    </source>
</evidence>
<dbReference type="CDD" id="cd08861">
    <property type="entry name" value="OtcD1_ARO-CYC_like"/>
    <property type="match status" value="1"/>
</dbReference>
<evidence type="ECO:0000313" key="3">
    <source>
        <dbReference type="Proteomes" id="UP000276437"/>
    </source>
</evidence>
<proteinExistence type="predicted"/>
<dbReference type="EMBL" id="AP018449">
    <property type="protein sequence ID" value="BBB90954.1"/>
    <property type="molecule type" value="Genomic_DNA"/>
</dbReference>
<dbReference type="RefSeq" id="WP_126307998.1">
    <property type="nucleotide sequence ID" value="NZ_AP018449.1"/>
</dbReference>
<dbReference type="Gene3D" id="3.30.530.20">
    <property type="match status" value="2"/>
</dbReference>
<dbReference type="OrthoDB" id="2374625at2"/>
<gene>
    <name evidence="2" type="ORF">MAMMFC1_01621</name>
</gene>
<sequence>MEVTMHAVEINADLETVYDMCANVLKWPEYFPPCKQAKIISEKDNVQVIEITAQSNETEFTWQSERILYPGSYRIDFRQSRPGPLVKYMQGVWRAIKLNKGVLLTLEHAFEVKDSVEGLVENVSNKEEALRFMHRTIENNSKQELGSIKRILEKAGLGEAEAIFSSGIEIKTTAGQVYNLLYNVQEWPKLLPHCQKITMLYEDGRNQEFEMTVTGAQDKTEVMRSIRHGYANNIIEYFQPSLPPALQRHEGKWIITGTENGVHLEAWHSITLLKEGVRKLWGEMEMEKALKIVQQAIDRNSMTTMQTIKSYLE</sequence>
<organism evidence="2 3">
    <name type="scientific">Methylomusa anaerophila</name>
    <dbReference type="NCBI Taxonomy" id="1930071"/>
    <lineage>
        <taxon>Bacteria</taxon>
        <taxon>Bacillati</taxon>
        <taxon>Bacillota</taxon>
        <taxon>Negativicutes</taxon>
        <taxon>Selenomonadales</taxon>
        <taxon>Sporomusaceae</taxon>
        <taxon>Methylomusa</taxon>
    </lineage>
</organism>